<evidence type="ECO:0000313" key="3">
    <source>
        <dbReference type="EMBL" id="QGA11066.1"/>
    </source>
</evidence>
<feature type="chain" id="PRO_5044623613" evidence="1">
    <location>
        <begin position="23"/>
        <end position="131"/>
    </location>
</feature>
<organism evidence="2 5">
    <name type="scientific">Acinetobacter wanghuae</name>
    <dbReference type="NCBI Taxonomy" id="2662362"/>
    <lineage>
        <taxon>Bacteria</taxon>
        <taxon>Pseudomonadati</taxon>
        <taxon>Pseudomonadota</taxon>
        <taxon>Gammaproteobacteria</taxon>
        <taxon>Moraxellales</taxon>
        <taxon>Moraxellaceae</taxon>
        <taxon>Acinetobacter</taxon>
    </lineage>
</organism>
<dbReference type="EMBL" id="WITK01000014">
    <property type="protein sequence ID" value="MQW92595.1"/>
    <property type="molecule type" value="Genomic_DNA"/>
</dbReference>
<evidence type="ECO:0000313" key="2">
    <source>
        <dbReference type="EMBL" id="MQW92595.1"/>
    </source>
</evidence>
<evidence type="ECO:0000256" key="1">
    <source>
        <dbReference type="SAM" id="SignalP"/>
    </source>
</evidence>
<proteinExistence type="predicted"/>
<gene>
    <name evidence="3" type="ORF">GFH30_06540</name>
    <name evidence="2" type="ORF">GHJ48_09370</name>
</gene>
<sequence length="131" mass="14729">MNLGLFQFGVFCAAIATMPVYAATLTQAEYDQFIEVQTDIVNETKPILDEPDSHSDASTQRKAFCARLNAYQNIKTTSEENSHLNMANMMHMVATNFLKRQEESLTQSGMTTQVFCANLFNENSKENTNSK</sequence>
<keyword evidence="4" id="KW-1185">Reference proteome</keyword>
<dbReference type="EMBL" id="CP045650">
    <property type="protein sequence ID" value="QGA11066.1"/>
    <property type="molecule type" value="Genomic_DNA"/>
</dbReference>
<name>A0A5Q0P2T6_9GAMM</name>
<dbReference type="AlphaFoldDB" id="A0A5Q0P2T6"/>
<feature type="signal peptide" evidence="1">
    <location>
        <begin position="1"/>
        <end position="22"/>
    </location>
</feature>
<protein>
    <submittedName>
        <fullName evidence="2">Uncharacterized protein</fullName>
    </submittedName>
</protein>
<accession>A0A5Q0P2T6</accession>
<dbReference type="RefSeq" id="WP_153371461.1">
    <property type="nucleotide sequence ID" value="NZ_CP045650.1"/>
</dbReference>
<dbReference type="Proteomes" id="UP000480556">
    <property type="component" value="Unassembled WGS sequence"/>
</dbReference>
<evidence type="ECO:0000313" key="4">
    <source>
        <dbReference type="Proteomes" id="UP000327478"/>
    </source>
</evidence>
<evidence type="ECO:0000313" key="5">
    <source>
        <dbReference type="Proteomes" id="UP000480556"/>
    </source>
</evidence>
<keyword evidence="1" id="KW-0732">Signal</keyword>
<dbReference type="Proteomes" id="UP000327478">
    <property type="component" value="Chromosome"/>
</dbReference>
<reference evidence="4 5" key="1">
    <citation type="submission" date="2019-10" db="EMBL/GenBank/DDBJ databases">
        <authorList>
            <person name="Dong K."/>
        </authorList>
    </citation>
    <scope>NUCLEOTIDE SEQUENCE [LARGE SCALE GENOMIC DNA]</scope>
    <source>
        <strain evidence="4">dk386</strain>
        <strain evidence="3">Dk386</strain>
        <strain evidence="2">Dk771</strain>
        <strain evidence="5">dk771</strain>
    </source>
</reference>